<dbReference type="Proteomes" id="UP000229307">
    <property type="component" value="Unassembled WGS sequence"/>
</dbReference>
<dbReference type="InterPro" id="IPR012347">
    <property type="entry name" value="Ferritin-like"/>
</dbReference>
<accession>A0A2M7SDA2</accession>
<proteinExistence type="predicted"/>
<dbReference type="SUPFAM" id="SSF47240">
    <property type="entry name" value="Ferritin-like"/>
    <property type="match status" value="1"/>
</dbReference>
<dbReference type="GO" id="GO:0046872">
    <property type="term" value="F:metal ion binding"/>
    <property type="evidence" value="ECO:0007669"/>
    <property type="project" value="InterPro"/>
</dbReference>
<dbReference type="PANTHER" id="PTHR33531:SF7">
    <property type="entry name" value="HYPOTHETICAL MEMBRANE PROTEIN, CONSERVED"/>
    <property type="match status" value="1"/>
</dbReference>
<sequence length="152" mass="17762">MKSYAMDEIIQRAIGKEEEVSSLYQDLSRRITDPATRNLLKELSGEELKHKERLQDFQRRKADIGLGIKSLEDKRISDFLEKPVINKYADAKDVMLAAIKDEEDTRVFYVSWAEFIIENEDVAGLLKKLGEEELKHKARLEERYKQVFSPEN</sequence>
<dbReference type="Gene3D" id="1.20.1260.10">
    <property type="match status" value="1"/>
</dbReference>
<dbReference type="InterPro" id="IPR003251">
    <property type="entry name" value="Rr_diiron-bd_dom"/>
</dbReference>
<protein>
    <recommendedName>
        <fullName evidence="1">Rubrerythrin diiron-binding domain-containing protein</fullName>
    </recommendedName>
</protein>
<reference evidence="3" key="1">
    <citation type="submission" date="2017-09" db="EMBL/GenBank/DDBJ databases">
        <title>Depth-based differentiation of microbial function through sediment-hosted aquifers and enrichment of novel symbionts in the deep terrestrial subsurface.</title>
        <authorList>
            <person name="Probst A.J."/>
            <person name="Ladd B."/>
            <person name="Jarett J.K."/>
            <person name="Geller-Mcgrath D.E."/>
            <person name="Sieber C.M.K."/>
            <person name="Emerson J.B."/>
            <person name="Anantharaman K."/>
            <person name="Thomas B.C."/>
            <person name="Malmstrom R."/>
            <person name="Stieglmeier M."/>
            <person name="Klingl A."/>
            <person name="Woyke T."/>
            <person name="Ryan C.M."/>
            <person name="Banfield J.F."/>
        </authorList>
    </citation>
    <scope>NUCLEOTIDE SEQUENCE [LARGE SCALE GENOMIC DNA]</scope>
</reference>
<dbReference type="EMBL" id="PFMR01000115">
    <property type="protein sequence ID" value="PIZ17459.1"/>
    <property type="molecule type" value="Genomic_DNA"/>
</dbReference>
<dbReference type="GO" id="GO:0016491">
    <property type="term" value="F:oxidoreductase activity"/>
    <property type="evidence" value="ECO:0007669"/>
    <property type="project" value="InterPro"/>
</dbReference>
<organism evidence="2 3">
    <name type="scientific">Candidatus Desantisbacteria bacterium CG_4_10_14_0_8_um_filter_48_22</name>
    <dbReference type="NCBI Taxonomy" id="1974543"/>
    <lineage>
        <taxon>Bacteria</taxon>
        <taxon>Candidatus Desantisiibacteriota</taxon>
    </lineage>
</organism>
<gene>
    <name evidence="2" type="ORF">COY52_04495</name>
</gene>
<dbReference type="AlphaFoldDB" id="A0A2M7SDA2"/>
<dbReference type="PANTHER" id="PTHR33531">
    <property type="entry name" value="RUBRERYTHRIN SUBFAMILY"/>
    <property type="match status" value="1"/>
</dbReference>
<feature type="domain" description="Rubrerythrin diiron-binding" evidence="1">
    <location>
        <begin position="94"/>
        <end position="151"/>
    </location>
</feature>
<evidence type="ECO:0000313" key="3">
    <source>
        <dbReference type="Proteomes" id="UP000229307"/>
    </source>
</evidence>
<evidence type="ECO:0000313" key="2">
    <source>
        <dbReference type="EMBL" id="PIZ17459.1"/>
    </source>
</evidence>
<dbReference type="CDD" id="cd01045">
    <property type="entry name" value="Ferritin_like_AB"/>
    <property type="match status" value="1"/>
</dbReference>
<evidence type="ECO:0000259" key="1">
    <source>
        <dbReference type="Pfam" id="PF02915"/>
    </source>
</evidence>
<name>A0A2M7SDA2_9BACT</name>
<dbReference type="Pfam" id="PF02915">
    <property type="entry name" value="Rubrerythrin"/>
    <property type="match status" value="1"/>
</dbReference>
<dbReference type="InterPro" id="IPR009078">
    <property type="entry name" value="Ferritin-like_SF"/>
</dbReference>
<comment type="caution">
    <text evidence="2">The sequence shown here is derived from an EMBL/GenBank/DDBJ whole genome shotgun (WGS) entry which is preliminary data.</text>
</comment>